<proteinExistence type="predicted"/>
<dbReference type="EMBL" id="KU886223">
    <property type="protein sequence ID" value="ANH51640.1"/>
    <property type="molecule type" value="Genomic_DNA"/>
</dbReference>
<organism evidence="2 3">
    <name type="scientific">Erwinia phage vB_EamM_Simmy50</name>
    <dbReference type="NCBI Taxonomy" id="1815988"/>
    <lineage>
        <taxon>Viruses</taxon>
        <taxon>Duplodnaviria</taxon>
        <taxon>Heunggongvirae</taxon>
        <taxon>Uroviricota</taxon>
        <taxon>Caudoviricetes</taxon>
        <taxon>Chimalliviridae</taxon>
        <taxon>Agricanvirus</taxon>
        <taxon>Agricanvirus simmy50</taxon>
    </lineage>
</organism>
<evidence type="ECO:0000313" key="3">
    <source>
        <dbReference type="Proteomes" id="UP000222975"/>
    </source>
</evidence>
<feature type="domain" description="DUF488" evidence="1">
    <location>
        <begin position="33"/>
        <end position="109"/>
    </location>
</feature>
<evidence type="ECO:0000259" key="1">
    <source>
        <dbReference type="Pfam" id="PF22751"/>
    </source>
</evidence>
<accession>A0A173GDF2</accession>
<gene>
    <name evidence="2" type="ORF">SIMMY50_178</name>
</gene>
<dbReference type="Pfam" id="PF22751">
    <property type="entry name" value="DUF488-N3a"/>
    <property type="match status" value="1"/>
</dbReference>
<evidence type="ECO:0000313" key="2">
    <source>
        <dbReference type="EMBL" id="ANH51640.1"/>
    </source>
</evidence>
<name>A0A173GDF2_9CAUD</name>
<sequence length="131" mass="15376">MNVWTIQIARWKLAKERNIAFLDTTVKSAKEYAFLAPTWKMVMEHKQGSLSDIGYTQLYYELLRVRYRENRQPFLKLFHDFADQDIAVACFCTPGHFCHRHLLVDILRAIAVSEHIPFCYKGELTLGEHVT</sequence>
<reference evidence="3" key="1">
    <citation type="submission" date="2016-03" db="EMBL/GenBank/DDBJ databases">
        <authorList>
            <person name="Sharma R."/>
            <person name="Simister A.R."/>
            <person name="Berg J.A."/>
            <person name="Jensen G.L."/>
            <person name="Keele B.R."/>
            <person name="Ward M.E.H."/>
            <person name="Breakwell D.P."/>
            <person name="Hope S."/>
            <person name="Grose J.H."/>
        </authorList>
    </citation>
    <scope>NUCLEOTIDE SEQUENCE [LARGE SCALE GENOMIC DNA]</scope>
</reference>
<dbReference type="Proteomes" id="UP000222975">
    <property type="component" value="Segment"/>
</dbReference>
<protein>
    <recommendedName>
        <fullName evidence="1">DUF488 domain-containing protein</fullName>
    </recommendedName>
</protein>
<keyword evidence="3" id="KW-1185">Reference proteome</keyword>
<dbReference type="InterPro" id="IPR054495">
    <property type="entry name" value="DUF488-N3a"/>
</dbReference>